<dbReference type="GO" id="GO:0016787">
    <property type="term" value="F:hydrolase activity"/>
    <property type="evidence" value="ECO:0007669"/>
    <property type="project" value="UniProtKB-KW"/>
</dbReference>
<gene>
    <name evidence="2" type="ORF">BCR42DRAFT_406070</name>
</gene>
<protein>
    <submittedName>
        <fullName evidence="2">Alpha/Beta hydrolase protein</fullName>
    </submittedName>
</protein>
<keyword evidence="3" id="KW-1185">Reference proteome</keyword>
<organism evidence="2 3">
    <name type="scientific">Absidia repens</name>
    <dbReference type="NCBI Taxonomy" id="90262"/>
    <lineage>
        <taxon>Eukaryota</taxon>
        <taxon>Fungi</taxon>
        <taxon>Fungi incertae sedis</taxon>
        <taxon>Mucoromycota</taxon>
        <taxon>Mucoromycotina</taxon>
        <taxon>Mucoromycetes</taxon>
        <taxon>Mucorales</taxon>
        <taxon>Cunninghamellaceae</taxon>
        <taxon>Absidia</taxon>
    </lineage>
</organism>
<keyword evidence="1" id="KW-0812">Transmembrane</keyword>
<dbReference type="AlphaFoldDB" id="A0A1X2IUA4"/>
<dbReference type="OrthoDB" id="6431331at2759"/>
<dbReference type="STRING" id="90262.A0A1X2IUA4"/>
<dbReference type="InterPro" id="IPR029058">
    <property type="entry name" value="AB_hydrolase_fold"/>
</dbReference>
<dbReference type="Proteomes" id="UP000193560">
    <property type="component" value="Unassembled WGS sequence"/>
</dbReference>
<evidence type="ECO:0000313" key="3">
    <source>
        <dbReference type="Proteomes" id="UP000193560"/>
    </source>
</evidence>
<evidence type="ECO:0000256" key="1">
    <source>
        <dbReference type="SAM" id="Phobius"/>
    </source>
</evidence>
<accession>A0A1X2IUA4</accession>
<dbReference type="SUPFAM" id="SSF53474">
    <property type="entry name" value="alpha/beta-Hydrolases"/>
    <property type="match status" value="1"/>
</dbReference>
<feature type="transmembrane region" description="Helical" evidence="1">
    <location>
        <begin position="54"/>
        <end position="76"/>
    </location>
</feature>
<proteinExistence type="predicted"/>
<sequence length="407" mass="46779">MSYVLANEEWAKELDWMIKTAEDKYKVTFPAGYNHDLQCIRLNLDPVQAIHRPLFFYLGLYFVTTVFNSMVLKWWWQFKVYGDHGTTWGGALYKLHQSLLWLGALMIGHHKEHSAATTTTGSSKVVTSEIAADDTDSVPCRTQRIVYWYRTASTSHSHQQQTNANTKTPIVFIHGIGAGLLSYVEFLYHMLKLNRPMMLVELPYVSMRMVDDVPDAHIVVEDIKNMLHAHGYEHAVFVSHSLGTGVTSWLMTNAPSVVAGTILIDPICFLLHYPQVCFNFIHRLPKRLFEYIMYYGASRELYISHYISRHFQWFQCIYFADTNMKDSQQPNQQSPLNNATVFLSEADGIVGSPMVSKYLAACGVDYRMMPGLEHAGFLFNWTWRKQILDQIDCVARNVDDEGVDFRS</sequence>
<reference evidence="2 3" key="1">
    <citation type="submission" date="2016-07" db="EMBL/GenBank/DDBJ databases">
        <title>Pervasive Adenine N6-methylation of Active Genes in Fungi.</title>
        <authorList>
            <consortium name="DOE Joint Genome Institute"/>
            <person name="Mondo S.J."/>
            <person name="Dannebaum R.O."/>
            <person name="Kuo R.C."/>
            <person name="Labutti K."/>
            <person name="Haridas S."/>
            <person name="Kuo A."/>
            <person name="Salamov A."/>
            <person name="Ahrendt S.R."/>
            <person name="Lipzen A."/>
            <person name="Sullivan W."/>
            <person name="Andreopoulos W.B."/>
            <person name="Clum A."/>
            <person name="Lindquist E."/>
            <person name="Daum C."/>
            <person name="Ramamoorthy G.K."/>
            <person name="Gryganskyi A."/>
            <person name="Culley D."/>
            <person name="Magnuson J.K."/>
            <person name="James T.Y."/>
            <person name="O'Malley M.A."/>
            <person name="Stajich J.E."/>
            <person name="Spatafora J.W."/>
            <person name="Visel A."/>
            <person name="Grigoriev I.V."/>
        </authorList>
    </citation>
    <scope>NUCLEOTIDE SEQUENCE [LARGE SCALE GENOMIC DNA]</scope>
    <source>
        <strain evidence="2 3">NRRL 1336</strain>
    </source>
</reference>
<dbReference type="PANTHER" id="PTHR37471">
    <property type="entry name" value="UNNAMED PRODUCT"/>
    <property type="match status" value="1"/>
</dbReference>
<feature type="transmembrane region" description="Helical" evidence="1">
    <location>
        <begin position="170"/>
        <end position="188"/>
    </location>
</feature>
<evidence type="ECO:0000313" key="2">
    <source>
        <dbReference type="EMBL" id="ORZ22379.1"/>
    </source>
</evidence>
<keyword evidence="1" id="KW-1133">Transmembrane helix</keyword>
<dbReference type="EMBL" id="MCGE01000004">
    <property type="protein sequence ID" value="ORZ22379.1"/>
    <property type="molecule type" value="Genomic_DNA"/>
</dbReference>
<dbReference type="Gene3D" id="3.40.50.1820">
    <property type="entry name" value="alpha/beta hydrolase"/>
    <property type="match status" value="1"/>
</dbReference>
<keyword evidence="1" id="KW-0472">Membrane</keyword>
<dbReference type="PANTHER" id="PTHR37471:SF1">
    <property type="entry name" value="AB HYDROLASE-1 DOMAIN-CONTAINING PROTEIN"/>
    <property type="match status" value="1"/>
</dbReference>
<keyword evidence="2" id="KW-0378">Hydrolase</keyword>
<name>A0A1X2IUA4_9FUNG</name>
<comment type="caution">
    <text evidence="2">The sequence shown here is derived from an EMBL/GenBank/DDBJ whole genome shotgun (WGS) entry which is preliminary data.</text>
</comment>